<dbReference type="Proteomes" id="UP001431775">
    <property type="component" value="Unassembled WGS sequence"/>
</dbReference>
<name>A0ABT6Q8T6_9PROT</name>
<gene>
    <name evidence="1" type="ORF">QJV33_08510</name>
</gene>
<comment type="caution">
    <text evidence="1">The sequence shown here is derived from an EMBL/GenBank/DDBJ whole genome shotgun (WGS) entry which is preliminary data.</text>
</comment>
<dbReference type="RefSeq" id="WP_281462923.1">
    <property type="nucleotide sequence ID" value="NZ_JASBAN010000001.1"/>
</dbReference>
<keyword evidence="2" id="KW-1185">Reference proteome</keyword>
<protein>
    <submittedName>
        <fullName evidence="1">Uncharacterized protein</fullName>
    </submittedName>
</protein>
<organism evidence="1 2">
    <name type="scientific">Commensalibacter nepenthis</name>
    <dbReference type="NCBI Taxonomy" id="3043872"/>
    <lineage>
        <taxon>Bacteria</taxon>
        <taxon>Pseudomonadati</taxon>
        <taxon>Pseudomonadota</taxon>
        <taxon>Alphaproteobacteria</taxon>
        <taxon>Acetobacterales</taxon>
        <taxon>Acetobacteraceae</taxon>
    </lineage>
</organism>
<evidence type="ECO:0000313" key="2">
    <source>
        <dbReference type="Proteomes" id="UP001431775"/>
    </source>
</evidence>
<sequence length="60" mass="6993">MSRTYRPCDAFRSFVDNCYTLSILVGKICLHHQDQEQNIDIHLSKRELSGWLPLSELSAR</sequence>
<accession>A0ABT6Q8T6</accession>
<reference evidence="1" key="1">
    <citation type="submission" date="2023-05" db="EMBL/GenBank/DDBJ databases">
        <title>Whole genome sequence of Commensalibacter sp.</title>
        <authorList>
            <person name="Charoenyingcharoen P."/>
            <person name="Yukphan P."/>
        </authorList>
    </citation>
    <scope>NUCLEOTIDE SEQUENCE</scope>
    <source>
        <strain evidence="1">TBRC 10068</strain>
    </source>
</reference>
<proteinExistence type="predicted"/>
<evidence type="ECO:0000313" key="1">
    <source>
        <dbReference type="EMBL" id="MDI2113312.1"/>
    </source>
</evidence>
<dbReference type="EMBL" id="JASBAN010000001">
    <property type="protein sequence ID" value="MDI2113312.1"/>
    <property type="molecule type" value="Genomic_DNA"/>
</dbReference>